<dbReference type="GO" id="GO:0016616">
    <property type="term" value="F:oxidoreductase activity, acting on the CH-OH group of donors, NAD or NADP as acceptor"/>
    <property type="evidence" value="ECO:0007669"/>
    <property type="project" value="UniProtKB-ARBA"/>
</dbReference>
<gene>
    <name evidence="6" type="ORF">C5F49_06130</name>
</gene>
<dbReference type="RefSeq" id="WP_179362165.1">
    <property type="nucleotide sequence ID" value="NZ_CP026994.1"/>
</dbReference>
<feature type="domain" description="Enoyl reductase (ER)" evidence="5">
    <location>
        <begin position="5"/>
        <end position="340"/>
    </location>
</feature>
<evidence type="ECO:0000313" key="7">
    <source>
        <dbReference type="Proteomes" id="UP000509441"/>
    </source>
</evidence>
<keyword evidence="2 4" id="KW-0862">Zinc</keyword>
<dbReference type="SUPFAM" id="SSF50129">
    <property type="entry name" value="GroES-like"/>
    <property type="match status" value="1"/>
</dbReference>
<dbReference type="Gene3D" id="3.40.50.720">
    <property type="entry name" value="NAD(P)-binding Rossmann-like Domain"/>
    <property type="match status" value="1"/>
</dbReference>
<dbReference type="InterPro" id="IPR050129">
    <property type="entry name" value="Zn_alcohol_dh"/>
</dbReference>
<dbReference type="InterPro" id="IPR002328">
    <property type="entry name" value="ADH_Zn_CS"/>
</dbReference>
<comment type="cofactor">
    <cofactor evidence="4">
        <name>Zn(2+)</name>
        <dbReference type="ChEBI" id="CHEBI:29105"/>
    </cofactor>
</comment>
<evidence type="ECO:0000256" key="2">
    <source>
        <dbReference type="ARBA" id="ARBA00022833"/>
    </source>
</evidence>
<evidence type="ECO:0000313" key="6">
    <source>
        <dbReference type="EMBL" id="QLH04940.1"/>
    </source>
</evidence>
<accession>A0A7D5R118</accession>
<dbReference type="GO" id="GO:0043168">
    <property type="term" value="F:anion binding"/>
    <property type="evidence" value="ECO:0007669"/>
    <property type="project" value="UniProtKB-ARBA"/>
</dbReference>
<dbReference type="KEGG" id="nox:C5F49_06130"/>
<dbReference type="InterPro" id="IPR011032">
    <property type="entry name" value="GroES-like_sf"/>
</dbReference>
<dbReference type="PANTHER" id="PTHR43401:SF2">
    <property type="entry name" value="L-THREONINE 3-DEHYDROGENASE"/>
    <property type="match status" value="1"/>
</dbReference>
<dbReference type="GO" id="GO:0030554">
    <property type="term" value="F:adenyl nucleotide binding"/>
    <property type="evidence" value="ECO:0007669"/>
    <property type="project" value="UniProtKB-ARBA"/>
</dbReference>
<dbReference type="InterPro" id="IPR020843">
    <property type="entry name" value="ER"/>
</dbReference>
<dbReference type="Gene3D" id="3.90.180.10">
    <property type="entry name" value="Medium-chain alcohol dehydrogenases, catalytic domain"/>
    <property type="match status" value="1"/>
</dbReference>
<dbReference type="SUPFAM" id="SSF51735">
    <property type="entry name" value="NAD(P)-binding Rossmann-fold domains"/>
    <property type="match status" value="1"/>
</dbReference>
<organism evidence="6 7">
    <name type="scientific">Nitrosopumilus oxyclinae</name>
    <dbReference type="NCBI Taxonomy" id="1959104"/>
    <lineage>
        <taxon>Archaea</taxon>
        <taxon>Nitrososphaerota</taxon>
        <taxon>Nitrososphaeria</taxon>
        <taxon>Nitrosopumilales</taxon>
        <taxon>Nitrosopumilaceae</taxon>
        <taxon>Nitrosopumilus</taxon>
    </lineage>
</organism>
<dbReference type="EMBL" id="CP026994">
    <property type="protein sequence ID" value="QLH04940.1"/>
    <property type="molecule type" value="Genomic_DNA"/>
</dbReference>
<keyword evidence="1 4" id="KW-0479">Metal-binding</keyword>
<protein>
    <submittedName>
        <fullName evidence="6">L-iditol 2-dehydrogenase</fullName>
    </submittedName>
</protein>
<comment type="similarity">
    <text evidence="4">Belongs to the zinc-containing alcohol dehydrogenase family.</text>
</comment>
<dbReference type="InterPro" id="IPR013154">
    <property type="entry name" value="ADH-like_N"/>
</dbReference>
<evidence type="ECO:0000256" key="3">
    <source>
        <dbReference type="ARBA" id="ARBA00023002"/>
    </source>
</evidence>
<dbReference type="Proteomes" id="UP000509441">
    <property type="component" value="Chromosome"/>
</dbReference>
<dbReference type="SMART" id="SM00829">
    <property type="entry name" value="PKS_ER"/>
    <property type="match status" value="1"/>
</dbReference>
<sequence>MKSASVKEASVVSVDDVEKPKLTSGDILVQMQACGICGSDLEKVFGQYGQPSMRLGHEPSGIILDVGSDVTEFKKGDRVFTHHHVPCYDCHYCNHGNETMCKKYSETNLSPCGLSEEYVVPAWNVSHGGVLKISDSLSYEEAAMIEPLACCVRAWSKFAYREGDSTAIFGVGPTGMMHVMLAHAKKFSKIFCFDVNNFRLDFAKKFNITHSISSMDENRKQKILDNTDGQGVDVAIVATSSLKALDDAIDMTRKGGTVMMFGVPSKGAKLDLDMNKIYSKEITLVTSYAASDSDTKEALDLIESSQIDVKQLITHTYSISDSQKAFDHARTGENAMKIIITK</sequence>
<dbReference type="GO" id="GO:0051262">
    <property type="term" value="P:protein tetramerization"/>
    <property type="evidence" value="ECO:0007669"/>
    <property type="project" value="UniProtKB-ARBA"/>
</dbReference>
<evidence type="ECO:0000259" key="5">
    <source>
        <dbReference type="SMART" id="SM00829"/>
    </source>
</evidence>
<proteinExistence type="inferred from homology"/>
<reference evidence="6 7" key="1">
    <citation type="submission" date="2018-02" db="EMBL/GenBank/DDBJ databases">
        <title>Complete genome of Nitrosopumilus oxyclinae HCE1.</title>
        <authorList>
            <person name="Qin W."/>
            <person name="Zheng Y."/>
            <person name="Stahl D.A."/>
        </authorList>
    </citation>
    <scope>NUCLEOTIDE SEQUENCE [LARGE SCALE GENOMIC DNA]</scope>
    <source>
        <strain evidence="6 7">HCE1</strain>
    </source>
</reference>
<dbReference type="PROSITE" id="PS00059">
    <property type="entry name" value="ADH_ZINC"/>
    <property type="match status" value="1"/>
</dbReference>
<dbReference type="CDD" id="cd08235">
    <property type="entry name" value="iditol_2_DH_like"/>
    <property type="match status" value="1"/>
</dbReference>
<keyword evidence="7" id="KW-1185">Reference proteome</keyword>
<dbReference type="GeneID" id="56061537"/>
<dbReference type="InterPro" id="IPR013149">
    <property type="entry name" value="ADH-like_C"/>
</dbReference>
<dbReference type="AlphaFoldDB" id="A0A7D5R118"/>
<name>A0A7D5R118_9ARCH</name>
<keyword evidence="3" id="KW-0560">Oxidoreductase</keyword>
<dbReference type="InterPro" id="IPR036291">
    <property type="entry name" value="NAD(P)-bd_dom_sf"/>
</dbReference>
<evidence type="ECO:0000256" key="4">
    <source>
        <dbReference type="RuleBase" id="RU361277"/>
    </source>
</evidence>
<dbReference type="GO" id="GO:0008270">
    <property type="term" value="F:zinc ion binding"/>
    <property type="evidence" value="ECO:0007669"/>
    <property type="project" value="InterPro"/>
</dbReference>
<dbReference type="Pfam" id="PF00107">
    <property type="entry name" value="ADH_zinc_N"/>
    <property type="match status" value="1"/>
</dbReference>
<dbReference type="PANTHER" id="PTHR43401">
    <property type="entry name" value="L-THREONINE 3-DEHYDROGENASE"/>
    <property type="match status" value="1"/>
</dbReference>
<dbReference type="OrthoDB" id="73567at2157"/>
<dbReference type="Pfam" id="PF08240">
    <property type="entry name" value="ADH_N"/>
    <property type="match status" value="1"/>
</dbReference>
<evidence type="ECO:0000256" key="1">
    <source>
        <dbReference type="ARBA" id="ARBA00022723"/>
    </source>
</evidence>